<dbReference type="PRINTS" id="PR01166">
    <property type="entry name" value="CYCOXIDASEII"/>
</dbReference>
<dbReference type="GO" id="GO:0005886">
    <property type="term" value="C:plasma membrane"/>
    <property type="evidence" value="ECO:0007669"/>
    <property type="project" value="UniProtKB-SubCell"/>
</dbReference>
<dbReference type="InterPro" id="IPR036257">
    <property type="entry name" value="Cyt_c_oxidase_su2_TM_sf"/>
</dbReference>
<evidence type="ECO:0000256" key="12">
    <source>
        <dbReference type="SAM" id="Phobius"/>
    </source>
</evidence>
<comment type="similarity">
    <text evidence="2 10">Belongs to the cytochrome c oxidase subunit 2 family.</text>
</comment>
<dbReference type="PANTHER" id="PTHR22888:SF9">
    <property type="entry name" value="CYTOCHROME C OXIDASE SUBUNIT 2"/>
    <property type="match status" value="1"/>
</dbReference>
<dbReference type="Gene3D" id="2.60.40.420">
    <property type="entry name" value="Cupredoxins - blue copper proteins"/>
    <property type="match status" value="1"/>
</dbReference>
<dbReference type="Proteomes" id="UP000007435">
    <property type="component" value="Chromosome"/>
</dbReference>
<dbReference type="HOGENOM" id="CLU_036876_4_1_10"/>
<feature type="domain" description="Cytochrome oxidase subunit II transmembrane region profile" evidence="14">
    <location>
        <begin position="70"/>
        <end position="165"/>
    </location>
</feature>
<keyword evidence="11" id="KW-0186">Copper</keyword>
<evidence type="ECO:0000256" key="9">
    <source>
        <dbReference type="ARBA" id="ARBA00023136"/>
    </source>
</evidence>
<evidence type="ECO:0000259" key="13">
    <source>
        <dbReference type="PROSITE" id="PS50857"/>
    </source>
</evidence>
<dbReference type="PROSITE" id="PS50857">
    <property type="entry name" value="COX2_CUA"/>
    <property type="match status" value="1"/>
</dbReference>
<keyword evidence="16" id="KW-1185">Reference proteome</keyword>
<name>E4RV04_LEAB4</name>
<sequence>MIYIIAILAILFVVLTFKVISQTRKIINKNKVQPGTDSEYLGAPDASNNFNAIALMAFWVLAVIGIVFSYIHYSQFFLPEAASEHGKRTDFWFWVSMSIITVAFFLVNTFLFLFSYLYRHNPKRRATFSTHNNTLEIIWTSVPAVVMTGLVLSGLVVWNDITSEAPEDAEVIEITGRQFAWMVRYPGADGQFGKSNYKLIDDGSGNPIGVDYTDANSFDDFFNSTELHIPKGKPVLLKIKARDVLHSVFIPHMRVKMDAVPGMPTKFWFVADKSTAEMKAMLNDSEFDYEIACTEICGKSHFGMRMVLKVDEPAEYEKWKAAQKPMITLNPDLLNKVPENLKAKAMKFIEVDPAAAAAPADSSAVETK</sequence>
<keyword evidence="3 10" id="KW-0813">Transport</keyword>
<dbReference type="InterPro" id="IPR002429">
    <property type="entry name" value="CcO_II-like_C"/>
</dbReference>
<evidence type="ECO:0000256" key="8">
    <source>
        <dbReference type="ARBA" id="ARBA00022989"/>
    </source>
</evidence>
<dbReference type="Pfam" id="PF00116">
    <property type="entry name" value="COX2"/>
    <property type="match status" value="1"/>
</dbReference>
<reference evidence="15 16" key="2">
    <citation type="journal article" date="2011" name="Stand. Genomic Sci.">
        <title>Complete genome sequence of Leadbetterella byssophila type strain (4M15).</title>
        <authorList>
            <person name="Abt B."/>
            <person name="Teshima H."/>
            <person name="Lucas S."/>
            <person name="Lapidus A."/>
            <person name="Del Rio T.G."/>
            <person name="Nolan M."/>
            <person name="Tice H."/>
            <person name="Cheng J.F."/>
            <person name="Pitluck S."/>
            <person name="Liolios K."/>
            <person name="Pagani I."/>
            <person name="Ivanova N."/>
            <person name="Mavromatis K."/>
            <person name="Pati A."/>
            <person name="Tapia R."/>
            <person name="Han C."/>
            <person name="Goodwin L."/>
            <person name="Chen A."/>
            <person name="Palaniappan K."/>
            <person name="Land M."/>
            <person name="Hauser L."/>
            <person name="Chang Y.J."/>
            <person name="Jeffries C.D."/>
            <person name="Rohde M."/>
            <person name="Goker M."/>
            <person name="Tindall B.J."/>
            <person name="Detter J.C."/>
            <person name="Woyke T."/>
            <person name="Bristow J."/>
            <person name="Eisen J.A."/>
            <person name="Markowitz V."/>
            <person name="Hugenholtz P."/>
            <person name="Klenk H.P."/>
            <person name="Kyrpides N.C."/>
        </authorList>
    </citation>
    <scope>NUCLEOTIDE SEQUENCE [LARGE SCALE GENOMIC DNA]</scope>
    <source>
        <strain evidence="16">DSM 17132 / JCM 16389 / KACC 11308 / NBRC 106382 / 4M15</strain>
    </source>
</reference>
<dbReference type="RefSeq" id="WP_013408930.1">
    <property type="nucleotide sequence ID" value="NC_014655.1"/>
</dbReference>
<keyword evidence="11" id="KW-0479">Metal-binding</keyword>
<comment type="function">
    <text evidence="11">Subunits I and II form the functional core of the enzyme complex. Electrons originating in cytochrome c are transferred via heme a and Cu(A) to the binuclear center formed by heme a3 and Cu(B).</text>
</comment>
<dbReference type="GO" id="GO:0042773">
    <property type="term" value="P:ATP synthesis coupled electron transport"/>
    <property type="evidence" value="ECO:0007669"/>
    <property type="project" value="TreeGrafter"/>
</dbReference>
<feature type="transmembrane region" description="Helical" evidence="12">
    <location>
        <begin position="91"/>
        <end position="117"/>
    </location>
</feature>
<dbReference type="Pfam" id="PF02790">
    <property type="entry name" value="COX2_TM"/>
    <property type="match status" value="1"/>
</dbReference>
<evidence type="ECO:0000256" key="11">
    <source>
        <dbReference type="RuleBase" id="RU004024"/>
    </source>
</evidence>
<evidence type="ECO:0000256" key="2">
    <source>
        <dbReference type="ARBA" id="ARBA00007866"/>
    </source>
</evidence>
<dbReference type="SUPFAM" id="SSF81464">
    <property type="entry name" value="Cytochrome c oxidase subunit II-like, transmembrane region"/>
    <property type="match status" value="1"/>
</dbReference>
<evidence type="ECO:0000256" key="5">
    <source>
        <dbReference type="ARBA" id="ARBA00022692"/>
    </source>
</evidence>
<dbReference type="OrthoDB" id="9781261at2"/>
<dbReference type="Gene3D" id="1.10.287.90">
    <property type="match status" value="1"/>
</dbReference>
<keyword evidence="5 10" id="KW-0812">Transmembrane</keyword>
<dbReference type="PROSITE" id="PS50999">
    <property type="entry name" value="COX2_TM"/>
    <property type="match status" value="1"/>
</dbReference>
<dbReference type="eggNOG" id="COG1622">
    <property type="taxonomic scope" value="Bacteria"/>
</dbReference>
<dbReference type="SUPFAM" id="SSF49503">
    <property type="entry name" value="Cupredoxins"/>
    <property type="match status" value="1"/>
</dbReference>
<evidence type="ECO:0000256" key="1">
    <source>
        <dbReference type="ARBA" id="ARBA00004141"/>
    </source>
</evidence>
<evidence type="ECO:0000256" key="10">
    <source>
        <dbReference type="RuleBase" id="RU000456"/>
    </source>
</evidence>
<keyword evidence="6" id="KW-1278">Translocase</keyword>
<dbReference type="STRING" id="649349.Lbys_2190"/>
<keyword evidence="9 12" id="KW-0472">Membrane</keyword>
<evidence type="ECO:0000256" key="6">
    <source>
        <dbReference type="ARBA" id="ARBA00022967"/>
    </source>
</evidence>
<dbReference type="KEGG" id="lby:Lbys_2190"/>
<comment type="cofactor">
    <cofactor evidence="11">
        <name>Cu cation</name>
        <dbReference type="ChEBI" id="CHEBI:23378"/>
    </cofactor>
    <text evidence="11">Binds a copper A center.</text>
</comment>
<keyword evidence="8 12" id="KW-1133">Transmembrane helix</keyword>
<dbReference type="GO" id="GO:0004129">
    <property type="term" value="F:cytochrome-c oxidase activity"/>
    <property type="evidence" value="ECO:0007669"/>
    <property type="project" value="UniProtKB-EC"/>
</dbReference>
<proteinExistence type="inferred from homology"/>
<organism evidence="15 16">
    <name type="scientific">Leadbetterella byssophila (strain DSM 17132 / JCM 16389 / KACC 11308 / NBRC 106382 / 4M15)</name>
    <dbReference type="NCBI Taxonomy" id="649349"/>
    <lineage>
        <taxon>Bacteria</taxon>
        <taxon>Pseudomonadati</taxon>
        <taxon>Bacteroidota</taxon>
        <taxon>Cytophagia</taxon>
        <taxon>Cytophagales</taxon>
        <taxon>Leadbetterellaceae</taxon>
        <taxon>Leadbetterella</taxon>
    </lineage>
</organism>
<dbReference type="InterPro" id="IPR011759">
    <property type="entry name" value="Cyt_c_oxidase_su2_TM_dom"/>
</dbReference>
<dbReference type="EMBL" id="CP002305">
    <property type="protein sequence ID" value="ADQ17884.1"/>
    <property type="molecule type" value="Genomic_DNA"/>
</dbReference>
<evidence type="ECO:0000259" key="14">
    <source>
        <dbReference type="PROSITE" id="PS50999"/>
    </source>
</evidence>
<feature type="transmembrane region" description="Helical" evidence="12">
    <location>
        <begin position="137"/>
        <end position="158"/>
    </location>
</feature>
<comment type="subcellular location">
    <subcellularLocation>
        <location evidence="10">Cell membrane</location>
        <topology evidence="10">Multi-pass membrane protein</topology>
    </subcellularLocation>
    <subcellularLocation>
        <location evidence="1">Membrane</location>
        <topology evidence="1">Multi-pass membrane protein</topology>
    </subcellularLocation>
</comment>
<evidence type="ECO:0000256" key="3">
    <source>
        <dbReference type="ARBA" id="ARBA00022448"/>
    </source>
</evidence>
<gene>
    <name evidence="15" type="ordered locus">Lbys_2190</name>
</gene>
<dbReference type="PANTHER" id="PTHR22888">
    <property type="entry name" value="CYTOCHROME C OXIDASE, SUBUNIT II"/>
    <property type="match status" value="1"/>
</dbReference>
<dbReference type="AlphaFoldDB" id="E4RV04"/>
<evidence type="ECO:0000256" key="4">
    <source>
        <dbReference type="ARBA" id="ARBA00022660"/>
    </source>
</evidence>
<reference key="1">
    <citation type="submission" date="2010-11" db="EMBL/GenBank/DDBJ databases">
        <title>The complete genome of Leadbetterella byssophila DSM 17132.</title>
        <authorList>
            <consortium name="US DOE Joint Genome Institute (JGI-PGF)"/>
            <person name="Lucas S."/>
            <person name="Copeland A."/>
            <person name="Lapidus A."/>
            <person name="Glavina del Rio T."/>
            <person name="Dalin E."/>
            <person name="Tice H."/>
            <person name="Bruce D."/>
            <person name="Goodwin L."/>
            <person name="Pitluck S."/>
            <person name="Kyrpides N."/>
            <person name="Mavromatis K."/>
            <person name="Ivanova N."/>
            <person name="Teshima H."/>
            <person name="Brettin T."/>
            <person name="Detter J.C."/>
            <person name="Han C."/>
            <person name="Tapia R."/>
            <person name="Land M."/>
            <person name="Hauser L."/>
            <person name="Markowitz V."/>
            <person name="Cheng J.-F."/>
            <person name="Hugenholtz P."/>
            <person name="Woyke T."/>
            <person name="Wu D."/>
            <person name="Tindall B."/>
            <person name="Pomrenke H.G."/>
            <person name="Brambilla E."/>
            <person name="Klenk H.-P."/>
            <person name="Eisen J.A."/>
        </authorList>
    </citation>
    <scope>NUCLEOTIDE SEQUENCE [LARGE SCALE GENOMIC DNA]</scope>
    <source>
        <strain>DSM 17132</strain>
    </source>
</reference>
<protein>
    <recommendedName>
        <fullName evidence="11">Cytochrome c oxidase subunit 2</fullName>
        <ecNumber evidence="11">7.1.1.9</ecNumber>
    </recommendedName>
</protein>
<evidence type="ECO:0000313" key="15">
    <source>
        <dbReference type="EMBL" id="ADQ17884.1"/>
    </source>
</evidence>
<dbReference type="CDD" id="cd13919">
    <property type="entry name" value="CuRO_HCO_II_like_5"/>
    <property type="match status" value="1"/>
</dbReference>
<dbReference type="InterPro" id="IPR045187">
    <property type="entry name" value="CcO_II"/>
</dbReference>
<feature type="domain" description="Cytochrome oxidase subunit II copper A binding" evidence="13">
    <location>
        <begin position="167"/>
        <end position="322"/>
    </location>
</feature>
<dbReference type="GO" id="GO:0005507">
    <property type="term" value="F:copper ion binding"/>
    <property type="evidence" value="ECO:0007669"/>
    <property type="project" value="InterPro"/>
</dbReference>
<keyword evidence="4 10" id="KW-0679">Respiratory chain</keyword>
<accession>E4RV04</accession>
<comment type="catalytic activity">
    <reaction evidence="11">
        <text>4 Fe(II)-[cytochrome c] + O2 + 8 H(+)(in) = 4 Fe(III)-[cytochrome c] + 2 H2O + 4 H(+)(out)</text>
        <dbReference type="Rhea" id="RHEA:11436"/>
        <dbReference type="Rhea" id="RHEA-COMP:10350"/>
        <dbReference type="Rhea" id="RHEA-COMP:14399"/>
        <dbReference type="ChEBI" id="CHEBI:15377"/>
        <dbReference type="ChEBI" id="CHEBI:15378"/>
        <dbReference type="ChEBI" id="CHEBI:15379"/>
        <dbReference type="ChEBI" id="CHEBI:29033"/>
        <dbReference type="ChEBI" id="CHEBI:29034"/>
        <dbReference type="EC" id="7.1.1.9"/>
    </reaction>
</comment>
<evidence type="ECO:0000256" key="7">
    <source>
        <dbReference type="ARBA" id="ARBA00022982"/>
    </source>
</evidence>
<evidence type="ECO:0000313" key="16">
    <source>
        <dbReference type="Proteomes" id="UP000007435"/>
    </source>
</evidence>
<keyword evidence="7 10" id="KW-0249">Electron transport</keyword>
<dbReference type="InterPro" id="IPR008972">
    <property type="entry name" value="Cupredoxin"/>
</dbReference>
<dbReference type="EC" id="7.1.1.9" evidence="11"/>
<feature type="transmembrane region" description="Helical" evidence="12">
    <location>
        <begin position="50"/>
        <end position="71"/>
    </location>
</feature>